<gene>
    <name evidence="2" type="ORF">ABT39_MTgene4685</name>
</gene>
<keyword evidence="2" id="KW-0496">Mitochondrion</keyword>
<accession>A0A101M0B9</accession>
<sequence>MWDDHAQRSFEALKAALMSAPLLIPPDYSRYFLLYLATFESTIGMVFVQEDELHQEHVFYSLSNNLLDPI</sequence>
<dbReference type="SUPFAM" id="SSF56672">
    <property type="entry name" value="DNA/RNA polymerases"/>
    <property type="match status" value="1"/>
</dbReference>
<dbReference type="EMBL" id="LKAM01000005">
    <property type="protein sequence ID" value="KUM48670.1"/>
    <property type="molecule type" value="Genomic_DNA"/>
</dbReference>
<organism evidence="2">
    <name type="scientific">Picea glauca</name>
    <name type="common">White spruce</name>
    <name type="synonym">Pinus glauca</name>
    <dbReference type="NCBI Taxonomy" id="3330"/>
    <lineage>
        <taxon>Eukaryota</taxon>
        <taxon>Viridiplantae</taxon>
        <taxon>Streptophyta</taxon>
        <taxon>Embryophyta</taxon>
        <taxon>Tracheophyta</taxon>
        <taxon>Spermatophyta</taxon>
        <taxon>Pinopsida</taxon>
        <taxon>Pinidae</taxon>
        <taxon>Conifers I</taxon>
        <taxon>Pinales</taxon>
        <taxon>Pinaceae</taxon>
        <taxon>Picea</taxon>
    </lineage>
</organism>
<feature type="domain" description="Reverse transcriptase/retrotransposon-derived protein RNase H-like" evidence="1">
    <location>
        <begin position="2"/>
        <end position="66"/>
    </location>
</feature>
<dbReference type="Pfam" id="PF17919">
    <property type="entry name" value="RT_RNaseH_2"/>
    <property type="match status" value="1"/>
</dbReference>
<comment type="caution">
    <text evidence="2">The sequence shown here is derived from an EMBL/GenBank/DDBJ whole genome shotgun (WGS) entry which is preliminary data.</text>
</comment>
<name>A0A101M0B9_PICGL</name>
<evidence type="ECO:0000313" key="2">
    <source>
        <dbReference type="EMBL" id="KUM48670.1"/>
    </source>
</evidence>
<dbReference type="InterPro" id="IPR041577">
    <property type="entry name" value="RT_RNaseH_2"/>
</dbReference>
<reference evidence="2" key="1">
    <citation type="journal article" date="2015" name="Genome Biol. Evol.">
        <title>Organellar Genomes of White Spruce (Picea glauca): Assembly and Annotation.</title>
        <authorList>
            <person name="Jackman S.D."/>
            <person name="Warren R.L."/>
            <person name="Gibb E.A."/>
            <person name="Vandervalk B.P."/>
            <person name="Mohamadi H."/>
            <person name="Chu J."/>
            <person name="Raymond A."/>
            <person name="Pleasance S."/>
            <person name="Coope R."/>
            <person name="Wildung M.R."/>
            <person name="Ritland C.E."/>
            <person name="Bousquet J."/>
            <person name="Jones S.J."/>
            <person name="Bohlmann J."/>
            <person name="Birol I."/>
        </authorList>
    </citation>
    <scope>NUCLEOTIDE SEQUENCE [LARGE SCALE GENOMIC DNA]</scope>
    <source>
        <tissue evidence="2">Flushing bud</tissue>
    </source>
</reference>
<dbReference type="InterPro" id="IPR043502">
    <property type="entry name" value="DNA/RNA_pol_sf"/>
</dbReference>
<protein>
    <recommendedName>
        <fullName evidence="1">Reverse transcriptase/retrotransposon-derived protein RNase H-like domain-containing protein</fullName>
    </recommendedName>
</protein>
<proteinExistence type="predicted"/>
<geneLocation type="mitochondrion" evidence="2"/>
<dbReference type="AlphaFoldDB" id="A0A101M0B9"/>
<evidence type="ECO:0000259" key="1">
    <source>
        <dbReference type="Pfam" id="PF17919"/>
    </source>
</evidence>